<feature type="domain" description="Glycosyltransferase 2-like" evidence="1">
    <location>
        <begin position="14"/>
        <end position="142"/>
    </location>
</feature>
<dbReference type="PANTHER" id="PTHR43685">
    <property type="entry name" value="GLYCOSYLTRANSFERASE"/>
    <property type="match status" value="1"/>
</dbReference>
<dbReference type="GO" id="GO:0016740">
    <property type="term" value="F:transferase activity"/>
    <property type="evidence" value="ECO:0007669"/>
    <property type="project" value="UniProtKB-KW"/>
</dbReference>
<organism evidence="2 3">
    <name type="scientific">Gluconacetobacter johannae</name>
    <dbReference type="NCBI Taxonomy" id="112140"/>
    <lineage>
        <taxon>Bacteria</taxon>
        <taxon>Pseudomonadati</taxon>
        <taxon>Pseudomonadota</taxon>
        <taxon>Alphaproteobacteria</taxon>
        <taxon>Acetobacterales</taxon>
        <taxon>Acetobacteraceae</taxon>
        <taxon>Gluconacetobacter</taxon>
    </lineage>
</organism>
<dbReference type="SUPFAM" id="SSF53448">
    <property type="entry name" value="Nucleotide-diphospho-sugar transferases"/>
    <property type="match status" value="1"/>
</dbReference>
<dbReference type="Pfam" id="PF00535">
    <property type="entry name" value="Glycos_transf_2"/>
    <property type="match status" value="1"/>
</dbReference>
<gene>
    <name evidence="2" type="ORF">HLH21_09255</name>
</gene>
<accession>A0A7W4J7H1</accession>
<dbReference type="Proteomes" id="UP000561066">
    <property type="component" value="Unassembled WGS sequence"/>
</dbReference>
<comment type="caution">
    <text evidence="2">The sequence shown here is derived from an EMBL/GenBank/DDBJ whole genome shotgun (WGS) entry which is preliminary data.</text>
</comment>
<name>A0A7W4J7H1_9PROT</name>
<keyword evidence="3" id="KW-1185">Reference proteome</keyword>
<proteinExistence type="predicted"/>
<dbReference type="InterPro" id="IPR050834">
    <property type="entry name" value="Glycosyltransf_2"/>
</dbReference>
<reference evidence="2 3" key="1">
    <citation type="submission" date="2020-04" db="EMBL/GenBank/DDBJ databases">
        <title>Description of novel Gluconacetobacter.</title>
        <authorList>
            <person name="Sombolestani A."/>
        </authorList>
    </citation>
    <scope>NUCLEOTIDE SEQUENCE [LARGE SCALE GENOMIC DNA]</scope>
    <source>
        <strain evidence="2 3">LMG 21312</strain>
    </source>
</reference>
<evidence type="ECO:0000313" key="2">
    <source>
        <dbReference type="EMBL" id="MBB2176116.1"/>
    </source>
</evidence>
<protein>
    <submittedName>
        <fullName evidence="2">Glycosyltransferase family 2 protein</fullName>
    </submittedName>
</protein>
<keyword evidence="2" id="KW-0808">Transferase</keyword>
<dbReference type="InterPro" id="IPR001173">
    <property type="entry name" value="Glyco_trans_2-like"/>
</dbReference>
<dbReference type="EMBL" id="JABEQH010000011">
    <property type="protein sequence ID" value="MBB2176116.1"/>
    <property type="molecule type" value="Genomic_DNA"/>
</dbReference>
<dbReference type="PANTHER" id="PTHR43685:SF11">
    <property type="entry name" value="GLYCOSYLTRANSFERASE TAGX-RELATED"/>
    <property type="match status" value="1"/>
</dbReference>
<evidence type="ECO:0000259" key="1">
    <source>
        <dbReference type="Pfam" id="PF00535"/>
    </source>
</evidence>
<dbReference type="RefSeq" id="WP_182943478.1">
    <property type="nucleotide sequence ID" value="NZ_JABEQH010000011.1"/>
</dbReference>
<dbReference type="CDD" id="cd00761">
    <property type="entry name" value="Glyco_tranf_GTA_type"/>
    <property type="match status" value="1"/>
</dbReference>
<evidence type="ECO:0000313" key="3">
    <source>
        <dbReference type="Proteomes" id="UP000561066"/>
    </source>
</evidence>
<dbReference type="AlphaFoldDB" id="A0A7W4J7H1"/>
<dbReference type="Gene3D" id="3.90.550.10">
    <property type="entry name" value="Spore Coat Polysaccharide Biosynthesis Protein SpsA, Chain A"/>
    <property type="match status" value="1"/>
</dbReference>
<dbReference type="InterPro" id="IPR029044">
    <property type="entry name" value="Nucleotide-diphossugar_trans"/>
</dbReference>
<sequence>MTLAQPDSSSPLFSIVIPSYNRADDLQRCLHSALAQDWEDYEVIVSNNASPDHTRDVLDRFDDPRLRVFHQKENIGPEQNVAFVLQEARGKYIIMLTDDDLLMPYAITMIRMVLRQEPDTGLIFTPMRQIDGQRNLAGDHLWIDGIERRSDLPSIKVFPPGKQTFIDLFWHGHVLTRWVIRRDIVDLEGYKREIGRHLYSPMWITGTAMLAAKTVFLNQYITIHRILNKIYWEYPDDHMHGGLVAMLKELLADDPASIQTMLVMTAQRAINRVNFIQEREADTRSSADAVKRYIAALMDIPDFAAMNGFPEALGNQAMALECYDMATRLEMKAIIDAARGIG</sequence>